<dbReference type="AlphaFoldDB" id="A0AAP0LUA7"/>
<feature type="region of interest" description="Disordered" evidence="1">
    <location>
        <begin position="99"/>
        <end position="119"/>
    </location>
</feature>
<gene>
    <name evidence="2" type="ORF">WN944_026372</name>
</gene>
<organism evidence="2 3">
    <name type="scientific">Citrus x changshan-huyou</name>
    <dbReference type="NCBI Taxonomy" id="2935761"/>
    <lineage>
        <taxon>Eukaryota</taxon>
        <taxon>Viridiplantae</taxon>
        <taxon>Streptophyta</taxon>
        <taxon>Embryophyta</taxon>
        <taxon>Tracheophyta</taxon>
        <taxon>Spermatophyta</taxon>
        <taxon>Magnoliopsida</taxon>
        <taxon>eudicotyledons</taxon>
        <taxon>Gunneridae</taxon>
        <taxon>Pentapetalae</taxon>
        <taxon>rosids</taxon>
        <taxon>malvids</taxon>
        <taxon>Sapindales</taxon>
        <taxon>Rutaceae</taxon>
        <taxon>Aurantioideae</taxon>
        <taxon>Citrus</taxon>
    </lineage>
</organism>
<keyword evidence="3" id="KW-1185">Reference proteome</keyword>
<protein>
    <submittedName>
        <fullName evidence="2">Uncharacterized protein</fullName>
    </submittedName>
</protein>
<name>A0AAP0LUA7_9ROSI</name>
<sequence length="145" mass="15842">MAMCEGLELAAQLGYFMLEVESNSSVVVSWIHSQGLVHWNYAYALQQKDEQSRNPNEQPQISTHQPSPPTLLANPTRSLNFACGAIQGSSSLLRTISQPCGSLTKSSSDSGGGRLGPNQIFLTKRLIRPQGKKVKEMKVERGTDP</sequence>
<accession>A0AAP0LUA7</accession>
<proteinExistence type="predicted"/>
<comment type="caution">
    <text evidence="2">The sequence shown here is derived from an EMBL/GenBank/DDBJ whole genome shotgun (WGS) entry which is preliminary data.</text>
</comment>
<evidence type="ECO:0000313" key="3">
    <source>
        <dbReference type="Proteomes" id="UP001428341"/>
    </source>
</evidence>
<feature type="region of interest" description="Disordered" evidence="1">
    <location>
        <begin position="48"/>
        <end position="74"/>
    </location>
</feature>
<evidence type="ECO:0000256" key="1">
    <source>
        <dbReference type="SAM" id="MobiDB-lite"/>
    </source>
</evidence>
<feature type="compositionally biased region" description="Polar residues" evidence="1">
    <location>
        <begin position="53"/>
        <end position="65"/>
    </location>
</feature>
<dbReference type="EMBL" id="JBCGBO010000024">
    <property type="protein sequence ID" value="KAK9183223.1"/>
    <property type="molecule type" value="Genomic_DNA"/>
</dbReference>
<feature type="compositionally biased region" description="Polar residues" evidence="1">
    <location>
        <begin position="99"/>
        <end position="109"/>
    </location>
</feature>
<dbReference type="Proteomes" id="UP001428341">
    <property type="component" value="Unassembled WGS sequence"/>
</dbReference>
<evidence type="ECO:0000313" key="2">
    <source>
        <dbReference type="EMBL" id="KAK9183223.1"/>
    </source>
</evidence>
<reference evidence="2 3" key="1">
    <citation type="submission" date="2024-05" db="EMBL/GenBank/DDBJ databases">
        <title>Haplotype-resolved chromosome-level genome assembly of Huyou (Citrus changshanensis).</title>
        <authorList>
            <person name="Miao C."/>
            <person name="Chen W."/>
            <person name="Wu Y."/>
            <person name="Wang L."/>
            <person name="Zhao S."/>
            <person name="Grierson D."/>
            <person name="Xu C."/>
            <person name="Chen K."/>
        </authorList>
    </citation>
    <scope>NUCLEOTIDE SEQUENCE [LARGE SCALE GENOMIC DNA]</scope>
    <source>
        <strain evidence="2">01-14</strain>
        <tissue evidence="2">Leaf</tissue>
    </source>
</reference>